<proteinExistence type="predicted"/>
<organism evidence="1 2">
    <name type="scientific">Microbacterium bovistercoris</name>
    <dbReference type="NCBI Taxonomy" id="2293570"/>
    <lineage>
        <taxon>Bacteria</taxon>
        <taxon>Bacillati</taxon>
        <taxon>Actinomycetota</taxon>
        <taxon>Actinomycetes</taxon>
        <taxon>Micrococcales</taxon>
        <taxon>Microbacteriaceae</taxon>
        <taxon>Microbacterium</taxon>
    </lineage>
</organism>
<keyword evidence="2" id="KW-1185">Reference proteome</keyword>
<gene>
    <name evidence="1" type="ORF">DY023_16655</name>
</gene>
<comment type="caution">
    <text evidence="1">The sequence shown here is derived from an EMBL/GenBank/DDBJ whole genome shotgun (WGS) entry which is preliminary data.</text>
</comment>
<dbReference type="AlphaFoldDB" id="A0A371NP36"/>
<accession>A0A371NP36</accession>
<dbReference type="Proteomes" id="UP000262172">
    <property type="component" value="Unassembled WGS sequence"/>
</dbReference>
<dbReference type="EMBL" id="QUAB01000048">
    <property type="protein sequence ID" value="REJ03944.1"/>
    <property type="molecule type" value="Genomic_DNA"/>
</dbReference>
<protein>
    <submittedName>
        <fullName evidence="1">Uncharacterized protein</fullName>
    </submittedName>
</protein>
<evidence type="ECO:0000313" key="2">
    <source>
        <dbReference type="Proteomes" id="UP000262172"/>
    </source>
</evidence>
<evidence type="ECO:0000313" key="1">
    <source>
        <dbReference type="EMBL" id="REJ03944.1"/>
    </source>
</evidence>
<sequence>MLSTHRSELEIAARELGSQMDTAHASDTGVKAPVGRTSLREMLEGAIGESRALVLAGQDDVGKVVARLMNLETQSQELDLRLGAGWEDLPL</sequence>
<reference evidence="1 2" key="1">
    <citation type="submission" date="2018-08" db="EMBL/GenBank/DDBJ databases">
        <title>Isolation, diversity and antifungal activity of Actinobacteria from cow dung.</title>
        <authorList>
            <person name="Ling L."/>
        </authorList>
    </citation>
    <scope>NUCLEOTIDE SEQUENCE [LARGE SCALE GENOMIC DNA]</scope>
    <source>
        <strain evidence="1 2">NEAU-LLE</strain>
    </source>
</reference>
<name>A0A371NP36_9MICO</name>